<dbReference type="PIRSF" id="PIRSF001357">
    <property type="entry name" value="DeoC"/>
    <property type="match status" value="1"/>
</dbReference>
<evidence type="ECO:0000256" key="2">
    <source>
        <dbReference type="ARBA" id="ARBA00022490"/>
    </source>
</evidence>
<comment type="catalytic activity">
    <reaction evidence="5 7">
        <text>2-deoxy-D-ribose 5-phosphate = D-glyceraldehyde 3-phosphate + acetaldehyde</text>
        <dbReference type="Rhea" id="RHEA:12821"/>
        <dbReference type="ChEBI" id="CHEBI:15343"/>
        <dbReference type="ChEBI" id="CHEBI:59776"/>
        <dbReference type="ChEBI" id="CHEBI:62877"/>
        <dbReference type="EC" id="4.1.2.4"/>
    </reaction>
</comment>
<dbReference type="SMART" id="SM01133">
    <property type="entry name" value="DeoC"/>
    <property type="match status" value="1"/>
</dbReference>
<evidence type="ECO:0000256" key="6">
    <source>
        <dbReference type="ARBA" id="ARBA00056337"/>
    </source>
</evidence>
<proteinExistence type="inferred from homology"/>
<dbReference type="InterPro" id="IPR002915">
    <property type="entry name" value="DeoC/FbaB/LacD_aldolase"/>
</dbReference>
<comment type="similarity">
    <text evidence="1 7">Belongs to the DeoC/FbaB aldolase family. DeoC type 1 subfamily.</text>
</comment>
<keyword evidence="4 7" id="KW-0704">Schiff base</keyword>
<dbReference type="GO" id="GO:0004139">
    <property type="term" value="F:deoxyribose-phosphate aldolase activity"/>
    <property type="evidence" value="ECO:0007669"/>
    <property type="project" value="UniProtKB-UniRule"/>
</dbReference>
<dbReference type="FunFam" id="3.20.20.70:FF:000044">
    <property type="entry name" value="Deoxyribose-phosphate aldolase"/>
    <property type="match status" value="1"/>
</dbReference>
<evidence type="ECO:0000256" key="5">
    <source>
        <dbReference type="ARBA" id="ARBA00048791"/>
    </source>
</evidence>
<dbReference type="InterPro" id="IPR028581">
    <property type="entry name" value="DeoC_typeI"/>
</dbReference>
<evidence type="ECO:0000256" key="7">
    <source>
        <dbReference type="HAMAP-Rule" id="MF_00114"/>
    </source>
</evidence>
<evidence type="ECO:0000256" key="1">
    <source>
        <dbReference type="ARBA" id="ARBA00010936"/>
    </source>
</evidence>
<feature type="active site" description="Proton donor/acceptor" evidence="7">
    <location>
        <position position="181"/>
    </location>
</feature>
<name>A0A101I3Q7_UNCT6</name>
<comment type="subcellular location">
    <subcellularLocation>
        <location evidence="7">Cytoplasm</location>
    </subcellularLocation>
</comment>
<dbReference type="PANTHER" id="PTHR10889:SF1">
    <property type="entry name" value="DEOXYRIBOSE-PHOSPHATE ALDOLASE"/>
    <property type="match status" value="1"/>
</dbReference>
<dbReference type="GO" id="GO:0005737">
    <property type="term" value="C:cytoplasm"/>
    <property type="evidence" value="ECO:0007669"/>
    <property type="project" value="UniProtKB-SubCell"/>
</dbReference>
<dbReference type="PANTHER" id="PTHR10889">
    <property type="entry name" value="DEOXYRIBOSE-PHOSPHATE ALDOLASE"/>
    <property type="match status" value="1"/>
</dbReference>
<dbReference type="NCBIfam" id="TIGR00126">
    <property type="entry name" value="deoC"/>
    <property type="match status" value="1"/>
</dbReference>
<reference evidence="9" key="1">
    <citation type="journal article" date="2015" name="MBio">
        <title>Genome-Resolved Metagenomic Analysis Reveals Roles for Candidate Phyla and Other Microbial Community Members in Biogeochemical Transformations in Oil Reservoirs.</title>
        <authorList>
            <person name="Hu P."/>
            <person name="Tom L."/>
            <person name="Singh A."/>
            <person name="Thomas B.C."/>
            <person name="Baker B.J."/>
            <person name="Piceno Y.M."/>
            <person name="Andersen G.L."/>
            <person name="Banfield J.F."/>
        </authorList>
    </citation>
    <scope>NUCLEOTIDE SEQUENCE [LARGE SCALE GENOMIC DNA]</scope>
</reference>
<dbReference type="GO" id="GO:0009264">
    <property type="term" value="P:deoxyribonucleotide catabolic process"/>
    <property type="evidence" value="ECO:0007669"/>
    <property type="project" value="UniProtKB-UniRule"/>
</dbReference>
<evidence type="ECO:0000313" key="8">
    <source>
        <dbReference type="EMBL" id="KUK87824.1"/>
    </source>
</evidence>
<dbReference type="HAMAP" id="MF_00114">
    <property type="entry name" value="DeoC_type1"/>
    <property type="match status" value="1"/>
</dbReference>
<comment type="pathway">
    <text evidence="7">Carbohydrate degradation; 2-deoxy-D-ribose 1-phosphate degradation; D-glyceraldehyde 3-phosphate and acetaldehyde from 2-deoxy-alpha-D-ribose 1-phosphate: step 2/2.</text>
</comment>
<dbReference type="GO" id="GO:0006018">
    <property type="term" value="P:2-deoxyribose 1-phosphate catabolic process"/>
    <property type="evidence" value="ECO:0007669"/>
    <property type="project" value="UniProtKB-UniRule"/>
</dbReference>
<dbReference type="InterPro" id="IPR013785">
    <property type="entry name" value="Aldolase_TIM"/>
</dbReference>
<comment type="function">
    <text evidence="6 7">Catalyzes a reversible aldol reaction between acetaldehyde and D-glyceraldehyde 3-phosphate to generate 2-deoxy-D-ribose 5-phosphate.</text>
</comment>
<protein>
    <recommendedName>
        <fullName evidence="7">Deoxyribose-phosphate aldolase</fullName>
        <shortName evidence="7">DERA</shortName>
        <ecNumber evidence="7">4.1.2.4</ecNumber>
    </recommendedName>
    <alternativeName>
        <fullName evidence="7">2-deoxy-D-ribose 5-phosphate aldolase</fullName>
    </alternativeName>
    <alternativeName>
        <fullName evidence="7">Phosphodeoxyriboaldolase</fullName>
        <shortName evidence="7">Deoxyriboaldolase</shortName>
    </alternativeName>
</protein>
<dbReference type="InterPro" id="IPR011343">
    <property type="entry name" value="DeoC"/>
</dbReference>
<evidence type="ECO:0000256" key="3">
    <source>
        <dbReference type="ARBA" id="ARBA00023239"/>
    </source>
</evidence>
<sequence>MRDINRFIDHTLLKADATFDDIKRLCEEARRYNFFSVCVNQVYVNYSKELLKNSDVKVCTVVGFPLGATDIETKIFETKRSLQLGADEIDMVMNIGYMKSKMYERIVDEIKCIKEVCKNKVLKVIVETCLLTEDEKREVVKLLIEGKADFIKTSTGFSTGGAKVEDIKLFKSIAGNRINIKASGGIRDLKSALDMIENGATRIGSSNSVKIMGGDL</sequence>
<organism evidence="8 9">
    <name type="scientific">candidate division TA06 bacterium 34_109</name>
    <dbReference type="NCBI Taxonomy" id="1635277"/>
    <lineage>
        <taxon>Bacteria</taxon>
        <taxon>Bacteria division TA06</taxon>
    </lineage>
</organism>
<keyword evidence="3 7" id="KW-0456">Lyase</keyword>
<feature type="active site" description="Schiff-base intermediate with acetaldehyde" evidence="7">
    <location>
        <position position="152"/>
    </location>
</feature>
<evidence type="ECO:0000256" key="4">
    <source>
        <dbReference type="ARBA" id="ARBA00023270"/>
    </source>
</evidence>
<dbReference type="UniPathway" id="UPA00002">
    <property type="reaction ID" value="UER00468"/>
</dbReference>
<dbReference type="GO" id="GO:0016052">
    <property type="term" value="P:carbohydrate catabolic process"/>
    <property type="evidence" value="ECO:0007669"/>
    <property type="project" value="TreeGrafter"/>
</dbReference>
<keyword evidence="2 7" id="KW-0963">Cytoplasm</keyword>
<dbReference type="Gene3D" id="3.20.20.70">
    <property type="entry name" value="Aldolase class I"/>
    <property type="match status" value="1"/>
</dbReference>
<dbReference type="Proteomes" id="UP000053467">
    <property type="component" value="Unassembled WGS sequence"/>
</dbReference>
<dbReference type="AlphaFoldDB" id="A0A101I3Q7"/>
<accession>A0A101I3Q7</accession>
<comment type="caution">
    <text evidence="8">The sequence shown here is derived from an EMBL/GenBank/DDBJ whole genome shotgun (WGS) entry which is preliminary data.</text>
</comment>
<dbReference type="PATRIC" id="fig|1635277.3.peg.351"/>
<dbReference type="CDD" id="cd00959">
    <property type="entry name" value="DeoC"/>
    <property type="match status" value="1"/>
</dbReference>
<evidence type="ECO:0000313" key="9">
    <source>
        <dbReference type="Proteomes" id="UP000053467"/>
    </source>
</evidence>
<dbReference type="EC" id="4.1.2.4" evidence="7"/>
<gene>
    <name evidence="7" type="primary">deoC</name>
    <name evidence="8" type="ORF">XE03_0343</name>
</gene>
<feature type="active site" description="Proton donor/acceptor" evidence="7">
    <location>
        <position position="90"/>
    </location>
</feature>
<dbReference type="EMBL" id="LGGX01000002">
    <property type="protein sequence ID" value="KUK87824.1"/>
    <property type="molecule type" value="Genomic_DNA"/>
</dbReference>
<dbReference type="SUPFAM" id="SSF51569">
    <property type="entry name" value="Aldolase"/>
    <property type="match status" value="1"/>
</dbReference>
<dbReference type="Pfam" id="PF01791">
    <property type="entry name" value="DeoC"/>
    <property type="match status" value="1"/>
</dbReference>